<accession>A0A6S7KBA3</accession>
<dbReference type="AlphaFoldDB" id="A0A6S7KBA3"/>
<dbReference type="Proteomes" id="UP001152795">
    <property type="component" value="Unassembled WGS sequence"/>
</dbReference>
<evidence type="ECO:0000313" key="2">
    <source>
        <dbReference type="Proteomes" id="UP001152795"/>
    </source>
</evidence>
<reference evidence="1" key="1">
    <citation type="submission" date="2020-04" db="EMBL/GenBank/DDBJ databases">
        <authorList>
            <person name="Alioto T."/>
            <person name="Alioto T."/>
            <person name="Gomez Garrido J."/>
        </authorList>
    </citation>
    <scope>NUCLEOTIDE SEQUENCE</scope>
    <source>
        <strain evidence="1">A484AB</strain>
    </source>
</reference>
<name>A0A6S7KBA3_PARCT</name>
<comment type="caution">
    <text evidence="1">The sequence shown here is derived from an EMBL/GenBank/DDBJ whole genome shotgun (WGS) entry which is preliminary data.</text>
</comment>
<keyword evidence="2" id="KW-1185">Reference proteome</keyword>
<organism evidence="1 2">
    <name type="scientific">Paramuricea clavata</name>
    <name type="common">Red gorgonian</name>
    <name type="synonym">Violescent sea-whip</name>
    <dbReference type="NCBI Taxonomy" id="317549"/>
    <lineage>
        <taxon>Eukaryota</taxon>
        <taxon>Metazoa</taxon>
        <taxon>Cnidaria</taxon>
        <taxon>Anthozoa</taxon>
        <taxon>Octocorallia</taxon>
        <taxon>Malacalcyonacea</taxon>
        <taxon>Plexauridae</taxon>
        <taxon>Paramuricea</taxon>
    </lineage>
</organism>
<dbReference type="EMBL" id="CACRXK020027606">
    <property type="protein sequence ID" value="CAB4040998.1"/>
    <property type="molecule type" value="Genomic_DNA"/>
</dbReference>
<gene>
    <name evidence="1" type="ORF">PACLA_8A045853</name>
</gene>
<sequence length="80" mass="9261">MEKKWMNYFGNHSGFASRPTPRGPSDLAYASLRDHIYPHRQEPRTEERTGGSHSEWLKKFRSDLTFTSGSGHQTSTYPFL</sequence>
<protein>
    <submittedName>
        <fullName evidence="1">Uncharacterized protein</fullName>
    </submittedName>
</protein>
<proteinExistence type="predicted"/>
<evidence type="ECO:0000313" key="1">
    <source>
        <dbReference type="EMBL" id="CAB4040998.1"/>
    </source>
</evidence>